<keyword evidence="3" id="KW-1185">Reference proteome</keyword>
<dbReference type="OrthoDB" id="3429848at2"/>
<reference evidence="2 3" key="1">
    <citation type="submission" date="2019-03" db="EMBL/GenBank/DDBJ databases">
        <title>Genomic Encyclopedia of Type Strains, Phase IV (KMG-IV): sequencing the most valuable type-strain genomes for metagenomic binning, comparative biology and taxonomic classification.</title>
        <authorList>
            <person name="Goeker M."/>
        </authorList>
    </citation>
    <scope>NUCLEOTIDE SEQUENCE [LARGE SCALE GENOMIC DNA]</scope>
    <source>
        <strain evidence="2 3">DSM 46770</strain>
    </source>
</reference>
<evidence type="ECO:0000313" key="2">
    <source>
        <dbReference type="EMBL" id="TDQ45035.1"/>
    </source>
</evidence>
<gene>
    <name evidence="2" type="ORF">EV190_13327</name>
</gene>
<sequence length="429" mass="45384">MRLLPAAARATTCATACAAVLLALPAPAAAVELLPEPPYVRDTERVERIAAGLREDPLFVDPSATGLLGQGEVAAIGRALADQSVPVRVLVVPSFPYDESGGDSEVLMHAVNHAMGGEGGVYVTVNTIGLPEDRYLLDTAVIDVPVDPHDLVSHSEEHEDVDRLLTLLDSVRTAAPAPTSSPTPSAVEWEFEDRAEEEEEEASLLPHPFSGDFWPGLLIIGPAVGAMLYGTALLAGMGLRSASAEAGRRRVYRAWDRDLPKAVRARRAPYAPSARWLGQTLNAELRRLSHDLKAGSGHPGRDAAARSFDAASLIASSDAPPAQDLVGAIVVARQGRSALASDNGAPVRGACMANPLHGAPTTAGKQARLPGRASFEPVCGLCATRPKPPRVLRLDGGQHHRNASLWTGSRYGYTGSDLARRVLEELDVH</sequence>
<dbReference type="RefSeq" id="WP_133743584.1">
    <property type="nucleotide sequence ID" value="NZ_SNYN01000033.1"/>
</dbReference>
<dbReference type="EMBL" id="SNYN01000033">
    <property type="protein sequence ID" value="TDQ45035.1"/>
    <property type="molecule type" value="Genomic_DNA"/>
</dbReference>
<comment type="caution">
    <text evidence="2">The sequence shown here is derived from an EMBL/GenBank/DDBJ whole genome shotgun (WGS) entry which is preliminary data.</text>
</comment>
<dbReference type="AlphaFoldDB" id="A0A4R6UJ20"/>
<feature type="signal peptide" evidence="1">
    <location>
        <begin position="1"/>
        <end position="28"/>
    </location>
</feature>
<evidence type="ECO:0000313" key="3">
    <source>
        <dbReference type="Proteomes" id="UP000295281"/>
    </source>
</evidence>
<evidence type="ECO:0000256" key="1">
    <source>
        <dbReference type="SAM" id="SignalP"/>
    </source>
</evidence>
<dbReference type="Proteomes" id="UP000295281">
    <property type="component" value="Unassembled WGS sequence"/>
</dbReference>
<proteinExistence type="predicted"/>
<organism evidence="2 3">
    <name type="scientific">Actinorugispora endophytica</name>
    <dbReference type="NCBI Taxonomy" id="1605990"/>
    <lineage>
        <taxon>Bacteria</taxon>
        <taxon>Bacillati</taxon>
        <taxon>Actinomycetota</taxon>
        <taxon>Actinomycetes</taxon>
        <taxon>Streptosporangiales</taxon>
        <taxon>Nocardiopsidaceae</taxon>
        <taxon>Actinorugispora</taxon>
    </lineage>
</organism>
<feature type="chain" id="PRO_5020914502" description="TLP18.3/Psb32/MOLO-1 phosphatase superfamily protein" evidence="1">
    <location>
        <begin position="29"/>
        <end position="429"/>
    </location>
</feature>
<protein>
    <recommendedName>
        <fullName evidence="4">TLP18.3/Psb32/MOLO-1 phosphatase superfamily protein</fullName>
    </recommendedName>
</protein>
<name>A0A4R6UJ20_9ACTN</name>
<keyword evidence="1" id="KW-0732">Signal</keyword>
<accession>A0A4R6UJ20</accession>
<evidence type="ECO:0008006" key="4">
    <source>
        <dbReference type="Google" id="ProtNLM"/>
    </source>
</evidence>